<feature type="domain" description="Glycosyl hydrolase family 13 catalytic" evidence="3">
    <location>
        <begin position="187"/>
        <end position="561"/>
    </location>
</feature>
<dbReference type="InterPro" id="IPR013780">
    <property type="entry name" value="Glyco_hydro_b"/>
</dbReference>
<comment type="caution">
    <text evidence="4">The sequence shown here is derived from an EMBL/GenBank/DDBJ whole genome shotgun (WGS) entry which is preliminary data.</text>
</comment>
<accession>A0A4R6J4G4</accession>
<dbReference type="Pfam" id="PF02922">
    <property type="entry name" value="CBM_48"/>
    <property type="match status" value="1"/>
</dbReference>
<dbReference type="InterPro" id="IPR013783">
    <property type="entry name" value="Ig-like_fold"/>
</dbReference>
<evidence type="ECO:0000256" key="2">
    <source>
        <dbReference type="SAM" id="SignalP"/>
    </source>
</evidence>
<dbReference type="InterPro" id="IPR011840">
    <property type="entry name" value="PulA_typeI"/>
</dbReference>
<dbReference type="InterPro" id="IPR017853">
    <property type="entry name" value="GH"/>
</dbReference>
<dbReference type="GO" id="GO:0004553">
    <property type="term" value="F:hydrolase activity, hydrolyzing O-glycosyl compounds"/>
    <property type="evidence" value="ECO:0007669"/>
    <property type="project" value="InterPro"/>
</dbReference>
<reference evidence="4 5" key="1">
    <citation type="submission" date="2019-03" db="EMBL/GenBank/DDBJ databases">
        <title>Genomic Encyclopedia of Archaeal and Bacterial Type Strains, Phase II (KMG-II): from individual species to whole genera.</title>
        <authorList>
            <person name="Goeker M."/>
        </authorList>
    </citation>
    <scope>NUCLEOTIDE SEQUENCE [LARGE SCALE GENOMIC DNA]</scope>
    <source>
        <strain evidence="4 5">DSM 28323</strain>
    </source>
</reference>
<sequence>MKTSFLSSLLILSMFIAYAQPDFQSYPVYKGADLGFSYSPQRTVFRIWSPPASEVELRLYKTGTGGNPYQVLPMQKSVSGTWELTVQENLKGYFYTLRAKIDGKWSNEVTDPYARAVGINGQRAMVVDLKETNPDGWSKDKSPAFSAKNLPTDAIIYELHIRDATIHSSSGVQQKGKFLGLAESGTKNAAGLSTGLDHIKELGVTHVHLLPFYDYNSVDETKTGQYNWGYDPVHYNVPEGSYSTNAADGNVRIRELKQMIQAFHKKGLRVVMDVVYNHTALTETSNFNQLVPGYYYRQKADGSFSDATACGNETASERAMFRKFMVESVLYWVKEYHIDGFRFDLMGVHDIATMNLISDTLHKIKPDILLYGEGWTAGASPYPEERRAVKKNAHLLKGIAVFSDDMRDGIKGSVFDIKDRGFATGKTANAESVKFGIVASGKHSQIDMSKVNYSKEPYTSGPDNVITYAECHDNNILWDKIALSVPEASEADRKKMHELALTIVLTSQGIPFLHAGSEFLRSKFGEENSYNMGDSVNAIRWDQKTTQQDLFGNLRALIDFRKSHSSFRMTSQEDINNNISFLEKMPEGIIAYTINGKEVGDNLIQTLVIFNGTTTRQKIKLPAGKWNPYYVDSLDKVKYFQNAIEVPAYDKFILVWAGK</sequence>
<dbReference type="NCBIfam" id="TIGR02104">
    <property type="entry name" value="pulA_typeI"/>
    <property type="match status" value="1"/>
</dbReference>
<dbReference type="Pfam" id="PF21653">
    <property type="entry name" value="pulA_all-beta"/>
    <property type="match status" value="1"/>
</dbReference>
<name>A0A4R6J4G4_9BACT</name>
<feature type="signal peptide" evidence="2">
    <location>
        <begin position="1"/>
        <end position="19"/>
    </location>
</feature>
<dbReference type="AlphaFoldDB" id="A0A4R6J4G4"/>
<dbReference type="RefSeq" id="WP_133473790.1">
    <property type="nucleotide sequence ID" value="NZ_SNWP01000010.1"/>
</dbReference>
<dbReference type="PANTHER" id="PTHR43002">
    <property type="entry name" value="GLYCOGEN DEBRANCHING ENZYME"/>
    <property type="match status" value="1"/>
</dbReference>
<dbReference type="Gene3D" id="2.60.40.1180">
    <property type="entry name" value="Golgi alpha-mannosidase II"/>
    <property type="match status" value="1"/>
</dbReference>
<evidence type="ECO:0000313" key="4">
    <source>
        <dbReference type="EMBL" id="TDO29186.1"/>
    </source>
</evidence>
<dbReference type="Proteomes" id="UP000295741">
    <property type="component" value="Unassembled WGS sequence"/>
</dbReference>
<gene>
    <name evidence="4" type="ORF">BC659_1269</name>
</gene>
<dbReference type="Gene3D" id="3.20.20.80">
    <property type="entry name" value="Glycosidases"/>
    <property type="match status" value="1"/>
</dbReference>
<dbReference type="EMBL" id="SNWP01000010">
    <property type="protein sequence ID" value="TDO29186.1"/>
    <property type="molecule type" value="Genomic_DNA"/>
</dbReference>
<evidence type="ECO:0000259" key="3">
    <source>
        <dbReference type="SMART" id="SM00642"/>
    </source>
</evidence>
<keyword evidence="2" id="KW-0732">Signal</keyword>
<dbReference type="Gene3D" id="2.60.40.10">
    <property type="entry name" value="Immunoglobulins"/>
    <property type="match status" value="1"/>
</dbReference>
<evidence type="ECO:0000256" key="1">
    <source>
        <dbReference type="ARBA" id="ARBA00008061"/>
    </source>
</evidence>
<evidence type="ECO:0000313" key="5">
    <source>
        <dbReference type="Proteomes" id="UP000295741"/>
    </source>
</evidence>
<dbReference type="CDD" id="cd02860">
    <property type="entry name" value="E_set_Pullulanase"/>
    <property type="match status" value="1"/>
</dbReference>
<dbReference type="InterPro" id="IPR014756">
    <property type="entry name" value="Ig_E-set"/>
</dbReference>
<dbReference type="InterPro" id="IPR006047">
    <property type="entry name" value="GH13_cat_dom"/>
</dbReference>
<dbReference type="SUPFAM" id="SSF81296">
    <property type="entry name" value="E set domains"/>
    <property type="match status" value="1"/>
</dbReference>
<dbReference type="InterPro" id="IPR049117">
    <property type="entry name" value="pulA_all-beta"/>
</dbReference>
<dbReference type="Pfam" id="PF00128">
    <property type="entry name" value="Alpha-amylase"/>
    <property type="match status" value="1"/>
</dbReference>
<feature type="chain" id="PRO_5020253178" evidence="2">
    <location>
        <begin position="20"/>
        <end position="659"/>
    </location>
</feature>
<dbReference type="CDD" id="cd11341">
    <property type="entry name" value="AmyAc_Pullulanase_LD-like"/>
    <property type="match status" value="1"/>
</dbReference>
<dbReference type="OrthoDB" id="9761875at2"/>
<dbReference type="SMART" id="SM00642">
    <property type="entry name" value="Aamy"/>
    <property type="match status" value="1"/>
</dbReference>
<dbReference type="GO" id="GO:0005975">
    <property type="term" value="P:carbohydrate metabolic process"/>
    <property type="evidence" value="ECO:0007669"/>
    <property type="project" value="InterPro"/>
</dbReference>
<dbReference type="InterPro" id="IPR004193">
    <property type="entry name" value="Glyco_hydro_13_N"/>
</dbReference>
<comment type="similarity">
    <text evidence="1">Belongs to the glycosyl hydrolase 13 family.</text>
</comment>
<dbReference type="SMR" id="A0A4R6J4G4"/>
<proteinExistence type="inferred from homology"/>
<dbReference type="SUPFAM" id="SSF51445">
    <property type="entry name" value="(Trans)glycosidases"/>
    <property type="match status" value="1"/>
</dbReference>
<protein>
    <submittedName>
        <fullName evidence="4">Pullulanase</fullName>
    </submittedName>
</protein>
<organism evidence="4 5">
    <name type="scientific">Sediminibacterium goheungense</name>
    <dbReference type="NCBI Taxonomy" id="1086393"/>
    <lineage>
        <taxon>Bacteria</taxon>
        <taxon>Pseudomonadati</taxon>
        <taxon>Bacteroidota</taxon>
        <taxon>Chitinophagia</taxon>
        <taxon>Chitinophagales</taxon>
        <taxon>Chitinophagaceae</taxon>
        <taxon>Sediminibacterium</taxon>
    </lineage>
</organism>
<keyword evidence="5" id="KW-1185">Reference proteome</keyword>